<feature type="transmembrane region" description="Helical" evidence="1">
    <location>
        <begin position="6"/>
        <end position="23"/>
    </location>
</feature>
<evidence type="ECO:0000313" key="3">
    <source>
        <dbReference type="Proteomes" id="UP000245938"/>
    </source>
</evidence>
<accession>A0A2U3AMJ4</accession>
<dbReference type="InterPro" id="IPR007563">
    <property type="entry name" value="DUF554"/>
</dbReference>
<proteinExistence type="predicted"/>
<reference evidence="2 3" key="1">
    <citation type="submission" date="2018-05" db="EMBL/GenBank/DDBJ databases">
        <title>Kurthia sibirica genome sequence.</title>
        <authorList>
            <person name="Maclea K.S."/>
            <person name="Goen A.E."/>
        </authorList>
    </citation>
    <scope>NUCLEOTIDE SEQUENCE [LARGE SCALE GENOMIC DNA]</scope>
    <source>
        <strain evidence="2 3">ATCC 49154</strain>
    </source>
</reference>
<dbReference type="AlphaFoldDB" id="A0A2U3AMJ4"/>
<dbReference type="Proteomes" id="UP000245938">
    <property type="component" value="Unassembled WGS sequence"/>
</dbReference>
<dbReference type="OrthoDB" id="9797976at2"/>
<keyword evidence="1" id="KW-1133">Transmembrane helix</keyword>
<evidence type="ECO:0000313" key="2">
    <source>
        <dbReference type="EMBL" id="PWI25731.1"/>
    </source>
</evidence>
<feature type="transmembrane region" description="Helical" evidence="1">
    <location>
        <begin position="214"/>
        <end position="232"/>
    </location>
</feature>
<dbReference type="PANTHER" id="PTHR36111">
    <property type="entry name" value="INNER MEMBRANE PROTEIN-RELATED"/>
    <property type="match status" value="1"/>
</dbReference>
<comment type="caution">
    <text evidence="2">The sequence shown here is derived from an EMBL/GenBank/DDBJ whole genome shotgun (WGS) entry which is preliminary data.</text>
</comment>
<feature type="transmembrane region" description="Helical" evidence="1">
    <location>
        <begin position="162"/>
        <end position="181"/>
    </location>
</feature>
<feature type="transmembrane region" description="Helical" evidence="1">
    <location>
        <begin position="187"/>
        <end position="207"/>
    </location>
</feature>
<feature type="transmembrane region" description="Helical" evidence="1">
    <location>
        <begin position="102"/>
        <end position="121"/>
    </location>
</feature>
<dbReference type="PANTHER" id="PTHR36111:SF2">
    <property type="entry name" value="INNER MEMBRANE PROTEIN"/>
    <property type="match status" value="1"/>
</dbReference>
<keyword evidence="3" id="KW-1185">Reference proteome</keyword>
<keyword evidence="1" id="KW-0472">Membrane</keyword>
<dbReference type="EMBL" id="QFVR01000007">
    <property type="protein sequence ID" value="PWI25731.1"/>
    <property type="molecule type" value="Genomic_DNA"/>
</dbReference>
<feature type="transmembrane region" description="Helical" evidence="1">
    <location>
        <begin position="32"/>
        <end position="50"/>
    </location>
</feature>
<sequence length="234" mass="24834">MILLGSLINGILIVIGSLMGYFLKNIPERMKTMILQIIGLAIALMGIQMGLKSDSFIVIIISLVIGTVIGEWLDLDKGLYKLGKWIEKWFSKGESHGQISEGFVSATLIFAIGSMAILGALDSGIRQDHSLLITKGLIDGFTAIILTSTLGIGVLLSAVPVFLYQGIIAICAGLISTLIPAVAMESFIVQMTATGGVMILALGLNMVGLTKIRVANTLPAIVVVGIIVTIQYNF</sequence>
<feature type="transmembrane region" description="Helical" evidence="1">
    <location>
        <begin position="133"/>
        <end position="155"/>
    </location>
</feature>
<evidence type="ECO:0000256" key="1">
    <source>
        <dbReference type="SAM" id="Phobius"/>
    </source>
</evidence>
<keyword evidence="1" id="KW-0812">Transmembrane</keyword>
<gene>
    <name evidence="2" type="ORF">DEX24_07420</name>
</gene>
<feature type="transmembrane region" description="Helical" evidence="1">
    <location>
        <begin position="56"/>
        <end position="75"/>
    </location>
</feature>
<dbReference type="RefSeq" id="WP_109305785.1">
    <property type="nucleotide sequence ID" value="NZ_BJUF01000048.1"/>
</dbReference>
<protein>
    <submittedName>
        <fullName evidence="2">DUF554 domain-containing protein</fullName>
    </submittedName>
</protein>
<dbReference type="Pfam" id="PF04474">
    <property type="entry name" value="DUF554"/>
    <property type="match status" value="1"/>
</dbReference>
<name>A0A2U3AMJ4_9BACL</name>
<organism evidence="2 3">
    <name type="scientific">Kurthia sibirica</name>
    <dbReference type="NCBI Taxonomy" id="202750"/>
    <lineage>
        <taxon>Bacteria</taxon>
        <taxon>Bacillati</taxon>
        <taxon>Bacillota</taxon>
        <taxon>Bacilli</taxon>
        <taxon>Bacillales</taxon>
        <taxon>Caryophanaceae</taxon>
        <taxon>Kurthia</taxon>
    </lineage>
</organism>